<feature type="region of interest" description="Disordered" evidence="7">
    <location>
        <begin position="449"/>
        <end position="509"/>
    </location>
</feature>
<dbReference type="Proteomes" id="UP000734854">
    <property type="component" value="Unassembled WGS sequence"/>
</dbReference>
<accession>A0A8J5FHT3</accession>
<dbReference type="InterPro" id="IPR020602">
    <property type="entry name" value="GTP_CycHdrlase_I_dom"/>
</dbReference>
<evidence type="ECO:0000256" key="3">
    <source>
        <dbReference type="ARBA" id="ARBA00012715"/>
    </source>
</evidence>
<dbReference type="FunFam" id="3.30.1130.10:FF:000007">
    <property type="entry name" value="GTP cyclohydrolase 1"/>
    <property type="match status" value="1"/>
</dbReference>
<proteinExistence type="inferred from homology"/>
<protein>
    <recommendedName>
        <fullName evidence="4">GTP cyclohydrolase 1</fullName>
        <ecNumber evidence="3">3.5.4.16</ecNumber>
    </recommendedName>
    <alternativeName>
        <fullName evidence="6">GTP cyclohydrolase I</fullName>
    </alternativeName>
</protein>
<dbReference type="EC" id="3.5.4.16" evidence="3"/>
<organism evidence="9 10">
    <name type="scientific">Zingiber officinale</name>
    <name type="common">Ginger</name>
    <name type="synonym">Amomum zingiber</name>
    <dbReference type="NCBI Taxonomy" id="94328"/>
    <lineage>
        <taxon>Eukaryota</taxon>
        <taxon>Viridiplantae</taxon>
        <taxon>Streptophyta</taxon>
        <taxon>Embryophyta</taxon>
        <taxon>Tracheophyta</taxon>
        <taxon>Spermatophyta</taxon>
        <taxon>Magnoliopsida</taxon>
        <taxon>Liliopsida</taxon>
        <taxon>Zingiberales</taxon>
        <taxon>Zingiberaceae</taxon>
        <taxon>Zingiber</taxon>
    </lineage>
</organism>
<evidence type="ECO:0000256" key="2">
    <source>
        <dbReference type="ARBA" id="ARBA00008085"/>
    </source>
</evidence>
<dbReference type="InterPro" id="IPR001474">
    <property type="entry name" value="GTP_CycHdrlase_I"/>
</dbReference>
<feature type="domain" description="GTP cyclohydrolase I" evidence="8">
    <location>
        <begin position="186"/>
        <end position="270"/>
    </location>
</feature>
<dbReference type="GO" id="GO:0008270">
    <property type="term" value="F:zinc ion binding"/>
    <property type="evidence" value="ECO:0007669"/>
    <property type="project" value="TreeGrafter"/>
</dbReference>
<feature type="compositionally biased region" description="Basic and acidic residues" evidence="7">
    <location>
        <begin position="497"/>
        <end position="509"/>
    </location>
</feature>
<dbReference type="EMBL" id="JACMSC010000015">
    <property type="protein sequence ID" value="KAG6487606.1"/>
    <property type="molecule type" value="Genomic_DNA"/>
</dbReference>
<dbReference type="PANTHER" id="PTHR11109">
    <property type="entry name" value="GTP CYCLOHYDROLASE I"/>
    <property type="match status" value="1"/>
</dbReference>
<keyword evidence="10" id="KW-1185">Reference proteome</keyword>
<dbReference type="GO" id="GO:0005525">
    <property type="term" value="F:GTP binding"/>
    <property type="evidence" value="ECO:0007669"/>
    <property type="project" value="TreeGrafter"/>
</dbReference>
<reference evidence="9 10" key="1">
    <citation type="submission" date="2020-08" db="EMBL/GenBank/DDBJ databases">
        <title>Plant Genome Project.</title>
        <authorList>
            <person name="Zhang R.-G."/>
        </authorList>
    </citation>
    <scope>NUCLEOTIDE SEQUENCE [LARGE SCALE GENOMIC DNA]</scope>
    <source>
        <tissue evidence="9">Rhizome</tissue>
    </source>
</reference>
<dbReference type="GO" id="GO:0046654">
    <property type="term" value="P:tetrahydrofolate biosynthetic process"/>
    <property type="evidence" value="ECO:0007669"/>
    <property type="project" value="InterPro"/>
</dbReference>
<dbReference type="Gene3D" id="3.30.1130.10">
    <property type="match status" value="1"/>
</dbReference>
<evidence type="ECO:0000259" key="8">
    <source>
        <dbReference type="Pfam" id="PF01227"/>
    </source>
</evidence>
<evidence type="ECO:0000313" key="9">
    <source>
        <dbReference type="EMBL" id="KAG6487606.1"/>
    </source>
</evidence>
<evidence type="ECO:0000256" key="7">
    <source>
        <dbReference type="SAM" id="MobiDB-lite"/>
    </source>
</evidence>
<evidence type="ECO:0000313" key="10">
    <source>
        <dbReference type="Proteomes" id="UP000734854"/>
    </source>
</evidence>
<evidence type="ECO:0000256" key="6">
    <source>
        <dbReference type="ARBA" id="ARBA00030854"/>
    </source>
</evidence>
<dbReference type="GO" id="GO:0006729">
    <property type="term" value="P:tetrahydrobiopterin biosynthetic process"/>
    <property type="evidence" value="ECO:0007669"/>
    <property type="project" value="TreeGrafter"/>
</dbReference>
<comment type="pathway">
    <text evidence="1">Cofactor biosynthesis; 7,8-dihydroneopterin triphosphate biosynthesis; 7,8-dihydroneopterin triphosphate from GTP: step 1/1.</text>
</comment>
<sequence length="509" mass="55815">MSVICILESDMMKSIRIWRTDGQDSTGIDGLQSDNFILKRGNGVHGPMTRTVSDMPNSFQSISWTGQGHDMTKEVLDVFFLCVLGVIRWGEEEEATDPLASEAERVLSIEEAVKALLQGLGEDHEREGLRRTPHRVAEAFRGGTRDKECSASLCLICKELVACIGGALFPEAGLNPGVGHAGGVGGLVVVHDINLFSYCESCLLPFSIKCHVGYVPSGGRVVGLSKLSRVADVFARRFQDPKRLASEVCAALHNSINPAGVAVSLQCWHMKFSHLCDTNFTHSTISDMQSWGTVLASSRSGVFKEGKNSLWNDFTSLLILSGAIVEGGDTNHSQWQKMKFVVMRKEERLLIYTEMAIDNTSATIQVTRPSQSSFSSSSENMTPLHVSAANVNGDGYDSDGSYFAPPKEPTIEKPTPVSAPPKDAERQLSKKELKKKEMAELDALLHEMGIANKDNNIVQNETADKKQLEQSSEGEKKESVGAPSDNRILKKKKSKKEKSSKEQEEHDQK</sequence>
<keyword evidence="5" id="KW-0378">Hydrolase</keyword>
<dbReference type="SUPFAM" id="SSF55620">
    <property type="entry name" value="Tetrahydrobiopterin biosynthesis enzymes-like"/>
    <property type="match status" value="1"/>
</dbReference>
<dbReference type="InterPro" id="IPR043133">
    <property type="entry name" value="GTP-CH-I_C/QueF"/>
</dbReference>
<comment type="caution">
    <text evidence="9">The sequence shown here is derived from an EMBL/GenBank/DDBJ whole genome shotgun (WGS) entry which is preliminary data.</text>
</comment>
<dbReference type="Pfam" id="PF01227">
    <property type="entry name" value="GTP_cyclohydroI"/>
    <property type="match status" value="1"/>
</dbReference>
<dbReference type="GO" id="GO:0005737">
    <property type="term" value="C:cytoplasm"/>
    <property type="evidence" value="ECO:0007669"/>
    <property type="project" value="TreeGrafter"/>
</dbReference>
<feature type="compositionally biased region" description="Basic and acidic residues" evidence="7">
    <location>
        <begin position="462"/>
        <end position="479"/>
    </location>
</feature>
<evidence type="ECO:0000256" key="1">
    <source>
        <dbReference type="ARBA" id="ARBA00005080"/>
    </source>
</evidence>
<dbReference type="AlphaFoldDB" id="A0A8J5FHT3"/>
<feature type="region of interest" description="Disordered" evidence="7">
    <location>
        <begin position="396"/>
        <end position="429"/>
    </location>
</feature>
<dbReference type="PANTHER" id="PTHR11109:SF7">
    <property type="entry name" value="GTP CYCLOHYDROLASE 1"/>
    <property type="match status" value="1"/>
</dbReference>
<dbReference type="GO" id="GO:0003934">
    <property type="term" value="F:GTP cyclohydrolase I activity"/>
    <property type="evidence" value="ECO:0007669"/>
    <property type="project" value="UniProtKB-EC"/>
</dbReference>
<evidence type="ECO:0000256" key="4">
    <source>
        <dbReference type="ARBA" id="ARBA00017272"/>
    </source>
</evidence>
<comment type="similarity">
    <text evidence="2">Belongs to the GTP cyclohydrolase I family.</text>
</comment>
<dbReference type="UniPathway" id="UPA00848">
    <property type="reaction ID" value="UER00151"/>
</dbReference>
<name>A0A8J5FHT3_ZINOF</name>
<gene>
    <name evidence="9" type="ORF">ZIOFF_056196</name>
</gene>
<dbReference type="Gene3D" id="1.10.286.10">
    <property type="match status" value="1"/>
</dbReference>
<evidence type="ECO:0000256" key="5">
    <source>
        <dbReference type="ARBA" id="ARBA00022801"/>
    </source>
</evidence>
<dbReference type="InterPro" id="IPR043134">
    <property type="entry name" value="GTP-CH-I_N"/>
</dbReference>